<reference evidence="1 2" key="1">
    <citation type="journal article" date="2014" name="Agronomy (Basel)">
        <title>A Draft Genome Sequence for Ensete ventricosum, the Drought-Tolerant Tree Against Hunger.</title>
        <authorList>
            <person name="Harrison J."/>
            <person name="Moore K.A."/>
            <person name="Paszkiewicz K."/>
            <person name="Jones T."/>
            <person name="Grant M."/>
            <person name="Ambacheew D."/>
            <person name="Muzemil S."/>
            <person name="Studholme D.J."/>
        </authorList>
    </citation>
    <scope>NUCLEOTIDE SEQUENCE [LARGE SCALE GENOMIC DNA]</scope>
</reference>
<name>A0A426YRZ7_ENSVE</name>
<organism evidence="1 2">
    <name type="scientific">Ensete ventricosum</name>
    <name type="common">Abyssinian banana</name>
    <name type="synonym">Musa ensete</name>
    <dbReference type="NCBI Taxonomy" id="4639"/>
    <lineage>
        <taxon>Eukaryota</taxon>
        <taxon>Viridiplantae</taxon>
        <taxon>Streptophyta</taxon>
        <taxon>Embryophyta</taxon>
        <taxon>Tracheophyta</taxon>
        <taxon>Spermatophyta</taxon>
        <taxon>Magnoliopsida</taxon>
        <taxon>Liliopsida</taxon>
        <taxon>Zingiberales</taxon>
        <taxon>Musaceae</taxon>
        <taxon>Ensete</taxon>
    </lineage>
</organism>
<gene>
    <name evidence="1" type="ORF">B296_00002081</name>
</gene>
<comment type="caution">
    <text evidence="1">The sequence shown here is derived from an EMBL/GenBank/DDBJ whole genome shotgun (WGS) entry which is preliminary data.</text>
</comment>
<dbReference type="Proteomes" id="UP000287651">
    <property type="component" value="Unassembled WGS sequence"/>
</dbReference>
<dbReference type="AlphaFoldDB" id="A0A426YRZ7"/>
<sequence>MAMKGQRDTKNTAIIPSDRTLTDSKFGVISIGDRSTSLELYRGSSLLGFSALWLKHN</sequence>
<evidence type="ECO:0000313" key="1">
    <source>
        <dbReference type="EMBL" id="RRT54510.1"/>
    </source>
</evidence>
<proteinExistence type="predicted"/>
<accession>A0A426YRZ7</accession>
<protein>
    <submittedName>
        <fullName evidence="1">Uncharacterized protein</fullName>
    </submittedName>
</protein>
<evidence type="ECO:0000313" key="2">
    <source>
        <dbReference type="Proteomes" id="UP000287651"/>
    </source>
</evidence>
<dbReference type="EMBL" id="AMZH03010570">
    <property type="protein sequence ID" value="RRT54510.1"/>
    <property type="molecule type" value="Genomic_DNA"/>
</dbReference>